<dbReference type="Gene3D" id="3.40.50.1460">
    <property type="match status" value="1"/>
</dbReference>
<dbReference type="EMBL" id="JACEEZ010022317">
    <property type="protein sequence ID" value="KAG0712524.1"/>
    <property type="molecule type" value="Genomic_DNA"/>
</dbReference>
<dbReference type="Gene3D" id="3.30.70.1470">
    <property type="entry name" value="Caspase-like"/>
    <property type="match status" value="1"/>
</dbReference>
<dbReference type="GO" id="GO:0006915">
    <property type="term" value="P:apoptotic process"/>
    <property type="evidence" value="ECO:0007669"/>
    <property type="project" value="TreeGrafter"/>
</dbReference>
<dbReference type="GO" id="GO:0005737">
    <property type="term" value="C:cytoplasm"/>
    <property type="evidence" value="ECO:0007669"/>
    <property type="project" value="TreeGrafter"/>
</dbReference>
<accession>A0A8J4XTC5</accession>
<dbReference type="OrthoDB" id="6116485at2759"/>
<organism evidence="3 4">
    <name type="scientific">Chionoecetes opilio</name>
    <name type="common">Atlantic snow crab</name>
    <name type="synonym">Cancer opilio</name>
    <dbReference type="NCBI Taxonomy" id="41210"/>
    <lineage>
        <taxon>Eukaryota</taxon>
        <taxon>Metazoa</taxon>
        <taxon>Ecdysozoa</taxon>
        <taxon>Arthropoda</taxon>
        <taxon>Crustacea</taxon>
        <taxon>Multicrustacea</taxon>
        <taxon>Malacostraca</taxon>
        <taxon>Eumalacostraca</taxon>
        <taxon>Eucarida</taxon>
        <taxon>Decapoda</taxon>
        <taxon>Pleocyemata</taxon>
        <taxon>Brachyura</taxon>
        <taxon>Eubrachyura</taxon>
        <taxon>Majoidea</taxon>
        <taxon>Majidae</taxon>
        <taxon>Chionoecetes</taxon>
    </lineage>
</organism>
<name>A0A8J4XTC5_CHIOP</name>
<keyword evidence="4" id="KW-1185">Reference proteome</keyword>
<dbReference type="GO" id="GO:0043525">
    <property type="term" value="P:positive regulation of neuron apoptotic process"/>
    <property type="evidence" value="ECO:0007669"/>
    <property type="project" value="TreeGrafter"/>
</dbReference>
<evidence type="ECO:0000256" key="1">
    <source>
        <dbReference type="ARBA" id="ARBA00010134"/>
    </source>
</evidence>
<sequence>MLVKSRPVEIFHRRTSTGLIYKNCPDWWIFDRRTNTSEPKAASRDHRETSSRGHGISALFIIQQPWPEGGDVPPRRPQLRHCSVRGCRDDATTRNFPPLMPISSYIASDILPRPPAFHREPVASDSMVPDDSDARILGWGRHLDDERPRAVMSVGRDALFYKDDHKKRGQAIIFANDYFDDPDLSSRKCASHDTAISQRAFEHLGFEVMVHRNLTKANFEQKLQEGKIKMPKPNPASDCLVVVFMSHGNVSRNNKEFLCTRDDKVDTSELWKNFTRETSVQPCGEAQVVLHTGLGFAQAAWDRQGTMLWPTSLLLFFLEHQALSFITTLLEKQPAGVDGGWQENGSFSLLLRVTREVATQYESFTPQSDLLHRNKQTPYMVSTLMRHLYFPMPSSISTLSWSSPLLTMAVIFIPLPLPPSSASWTLFTT</sequence>
<proteinExistence type="inferred from homology"/>
<feature type="domain" description="Caspase family p20" evidence="2">
    <location>
        <begin position="167"/>
        <end position="248"/>
    </location>
</feature>
<comment type="caution">
    <text evidence="3">The sequence shown here is derived from an EMBL/GenBank/DDBJ whole genome shotgun (WGS) entry which is preliminary data.</text>
</comment>
<evidence type="ECO:0000313" key="3">
    <source>
        <dbReference type="EMBL" id="KAG0712524.1"/>
    </source>
</evidence>
<dbReference type="SMART" id="SM00115">
    <property type="entry name" value="CASc"/>
    <property type="match status" value="1"/>
</dbReference>
<evidence type="ECO:0000259" key="2">
    <source>
        <dbReference type="PROSITE" id="PS50208"/>
    </source>
</evidence>
<dbReference type="PANTHER" id="PTHR10454:SF232">
    <property type="entry name" value="AT03047P-RELATED"/>
    <property type="match status" value="1"/>
</dbReference>
<dbReference type="PROSITE" id="PS50208">
    <property type="entry name" value="CASPASE_P20"/>
    <property type="match status" value="1"/>
</dbReference>
<dbReference type="SUPFAM" id="SSF52129">
    <property type="entry name" value="Caspase-like"/>
    <property type="match status" value="1"/>
</dbReference>
<evidence type="ECO:0000313" key="4">
    <source>
        <dbReference type="Proteomes" id="UP000770661"/>
    </source>
</evidence>
<dbReference type="Pfam" id="PF00656">
    <property type="entry name" value="Peptidase_C14"/>
    <property type="match status" value="1"/>
</dbReference>
<reference evidence="3" key="1">
    <citation type="submission" date="2020-07" db="EMBL/GenBank/DDBJ databases">
        <title>The High-quality genome of the commercially important snow crab, Chionoecetes opilio.</title>
        <authorList>
            <person name="Jeong J.-H."/>
            <person name="Ryu S."/>
        </authorList>
    </citation>
    <scope>NUCLEOTIDE SEQUENCE</scope>
    <source>
        <strain evidence="3">MADBK_172401_WGS</strain>
        <tissue evidence="3">Digestive gland</tissue>
    </source>
</reference>
<dbReference type="InterPro" id="IPR029030">
    <property type="entry name" value="Caspase-like_dom_sf"/>
</dbReference>
<gene>
    <name evidence="3" type="primary">CASP1_0</name>
    <name evidence="3" type="ORF">GWK47_002065</name>
</gene>
<dbReference type="GO" id="GO:0004197">
    <property type="term" value="F:cysteine-type endopeptidase activity"/>
    <property type="evidence" value="ECO:0007669"/>
    <property type="project" value="InterPro"/>
</dbReference>
<dbReference type="InterPro" id="IPR001309">
    <property type="entry name" value="Pept_C14_p20"/>
</dbReference>
<dbReference type="PANTHER" id="PTHR10454">
    <property type="entry name" value="CASPASE"/>
    <property type="match status" value="1"/>
</dbReference>
<comment type="similarity">
    <text evidence="1">Belongs to the peptidase C14A family.</text>
</comment>
<dbReference type="PRINTS" id="PR00376">
    <property type="entry name" value="IL1BCENZYME"/>
</dbReference>
<dbReference type="InterPro" id="IPR015917">
    <property type="entry name" value="Pept_C14A"/>
</dbReference>
<dbReference type="GO" id="GO:0006508">
    <property type="term" value="P:proteolysis"/>
    <property type="evidence" value="ECO:0007669"/>
    <property type="project" value="InterPro"/>
</dbReference>
<dbReference type="AlphaFoldDB" id="A0A8J4XTC5"/>
<dbReference type="InterPro" id="IPR011600">
    <property type="entry name" value="Pept_C14_caspase"/>
</dbReference>
<dbReference type="InterPro" id="IPR002398">
    <property type="entry name" value="Pept_C14"/>
</dbReference>
<protein>
    <submittedName>
        <fullName evidence="3">Caspase-1</fullName>
    </submittedName>
</protein>
<dbReference type="Proteomes" id="UP000770661">
    <property type="component" value="Unassembled WGS sequence"/>
</dbReference>